<dbReference type="HOGENOM" id="CLU_1065560_0_0_1"/>
<organism evidence="1 2">
    <name type="scientific">Botryobasidium botryosum (strain FD-172 SS1)</name>
    <dbReference type="NCBI Taxonomy" id="930990"/>
    <lineage>
        <taxon>Eukaryota</taxon>
        <taxon>Fungi</taxon>
        <taxon>Dikarya</taxon>
        <taxon>Basidiomycota</taxon>
        <taxon>Agaricomycotina</taxon>
        <taxon>Agaricomycetes</taxon>
        <taxon>Cantharellales</taxon>
        <taxon>Botryobasidiaceae</taxon>
        <taxon>Botryobasidium</taxon>
    </lineage>
</organism>
<protein>
    <submittedName>
        <fullName evidence="1">Uncharacterized protein</fullName>
    </submittedName>
</protein>
<dbReference type="AlphaFoldDB" id="A0A067N1H8"/>
<dbReference type="InParanoid" id="A0A067N1H8"/>
<sequence>MQSPNFAISLSAMGFESPLASPLRTVTAGANISSSKWIASQNLYHDALTGSSIMFTSVARAPLSIGGYYPRGRVGSEVPEERVDVSLQDPSEGCPRSAHYFPTRDGDELSVFEDETDEESVFEQSQYSYFERDLPAANSSWPTPAQAQRSYTSNLRSSSSGASLAMVLDTLYLTPPFSPRPPQLSTFDALPVCHSAEKLAICDDTDLAGLVNELPQRSPTPVKLSKGKEHRGFAARRAKAAKRCRAIWRKMISFD</sequence>
<evidence type="ECO:0000313" key="1">
    <source>
        <dbReference type="EMBL" id="KDQ17646.1"/>
    </source>
</evidence>
<reference evidence="2" key="1">
    <citation type="journal article" date="2014" name="Proc. Natl. Acad. Sci. U.S.A.">
        <title>Extensive sampling of basidiomycete genomes demonstrates inadequacy of the white-rot/brown-rot paradigm for wood decay fungi.</title>
        <authorList>
            <person name="Riley R."/>
            <person name="Salamov A.A."/>
            <person name="Brown D.W."/>
            <person name="Nagy L.G."/>
            <person name="Floudas D."/>
            <person name="Held B.W."/>
            <person name="Levasseur A."/>
            <person name="Lombard V."/>
            <person name="Morin E."/>
            <person name="Otillar R."/>
            <person name="Lindquist E.A."/>
            <person name="Sun H."/>
            <person name="LaButti K.M."/>
            <person name="Schmutz J."/>
            <person name="Jabbour D."/>
            <person name="Luo H."/>
            <person name="Baker S.E."/>
            <person name="Pisabarro A.G."/>
            <person name="Walton J.D."/>
            <person name="Blanchette R.A."/>
            <person name="Henrissat B."/>
            <person name="Martin F."/>
            <person name="Cullen D."/>
            <person name="Hibbett D.S."/>
            <person name="Grigoriev I.V."/>
        </authorList>
    </citation>
    <scope>NUCLEOTIDE SEQUENCE [LARGE SCALE GENOMIC DNA]</scope>
    <source>
        <strain evidence="2">FD-172 SS1</strain>
    </source>
</reference>
<proteinExistence type="predicted"/>
<gene>
    <name evidence="1" type="ORF">BOTBODRAFT_185756</name>
</gene>
<accession>A0A067N1H8</accession>
<dbReference type="Proteomes" id="UP000027195">
    <property type="component" value="Unassembled WGS sequence"/>
</dbReference>
<name>A0A067N1H8_BOTB1</name>
<keyword evidence="2" id="KW-1185">Reference proteome</keyword>
<dbReference type="EMBL" id="KL198023">
    <property type="protein sequence ID" value="KDQ17646.1"/>
    <property type="molecule type" value="Genomic_DNA"/>
</dbReference>
<evidence type="ECO:0000313" key="2">
    <source>
        <dbReference type="Proteomes" id="UP000027195"/>
    </source>
</evidence>